<dbReference type="RefSeq" id="WP_249249163.1">
    <property type="nucleotide sequence ID" value="NZ_JAKIKT010000004.1"/>
</dbReference>
<gene>
    <name evidence="1" type="ORF">L2725_11975</name>
</gene>
<protein>
    <submittedName>
        <fullName evidence="1">Uncharacterized protein</fullName>
    </submittedName>
</protein>
<evidence type="ECO:0000313" key="1">
    <source>
        <dbReference type="EMBL" id="MCL2914483.1"/>
    </source>
</evidence>
<dbReference type="Proteomes" id="UP001202831">
    <property type="component" value="Unassembled WGS sequence"/>
</dbReference>
<accession>A0ABT0N7Q8</accession>
<keyword evidence="2" id="KW-1185">Reference proteome</keyword>
<organism evidence="1 2">
    <name type="scientific">Shewanella corallii</name>
    <dbReference type="NCBI Taxonomy" id="560080"/>
    <lineage>
        <taxon>Bacteria</taxon>
        <taxon>Pseudomonadati</taxon>
        <taxon>Pseudomonadota</taxon>
        <taxon>Gammaproteobacteria</taxon>
        <taxon>Alteromonadales</taxon>
        <taxon>Shewanellaceae</taxon>
        <taxon>Shewanella</taxon>
    </lineage>
</organism>
<reference evidence="1 2" key="1">
    <citation type="submission" date="2022-01" db="EMBL/GenBank/DDBJ databases">
        <title>Whole genome-based taxonomy of the Shewanellaceae.</title>
        <authorList>
            <person name="Martin-Rodriguez A.J."/>
        </authorList>
    </citation>
    <scope>NUCLEOTIDE SEQUENCE [LARGE SCALE GENOMIC DNA]</scope>
    <source>
        <strain evidence="1 2">DSM 21332</strain>
    </source>
</reference>
<sequence length="83" mass="9360">MSHLAFVGIDKDKLAKLIADGVVCAADLRCLDRDTKTFLWHTCLWACKNKLNCSRCQTPCKAGMIRENYTESEVQTVPIKLDN</sequence>
<dbReference type="EMBL" id="JAKIKT010000004">
    <property type="protein sequence ID" value="MCL2914483.1"/>
    <property type="molecule type" value="Genomic_DNA"/>
</dbReference>
<evidence type="ECO:0000313" key="2">
    <source>
        <dbReference type="Proteomes" id="UP001202831"/>
    </source>
</evidence>
<name>A0ABT0N7Q8_9GAMM</name>
<proteinExistence type="predicted"/>
<comment type="caution">
    <text evidence="1">The sequence shown here is derived from an EMBL/GenBank/DDBJ whole genome shotgun (WGS) entry which is preliminary data.</text>
</comment>